<proteinExistence type="predicted"/>
<gene>
    <name evidence="1" type="ORF">B0T15DRAFT_515250</name>
</gene>
<accession>A0AAJ0H035</accession>
<organism evidence="1 2">
    <name type="scientific">Chaetomium strumarium</name>
    <dbReference type="NCBI Taxonomy" id="1170767"/>
    <lineage>
        <taxon>Eukaryota</taxon>
        <taxon>Fungi</taxon>
        <taxon>Dikarya</taxon>
        <taxon>Ascomycota</taxon>
        <taxon>Pezizomycotina</taxon>
        <taxon>Sordariomycetes</taxon>
        <taxon>Sordariomycetidae</taxon>
        <taxon>Sordariales</taxon>
        <taxon>Chaetomiaceae</taxon>
        <taxon>Chaetomium</taxon>
    </lineage>
</organism>
<dbReference type="RefSeq" id="XP_062725117.1">
    <property type="nucleotide sequence ID" value="XM_062868173.1"/>
</dbReference>
<dbReference type="AlphaFoldDB" id="A0AAJ0H035"/>
<reference evidence="1" key="2">
    <citation type="submission" date="2023-06" db="EMBL/GenBank/DDBJ databases">
        <authorList>
            <consortium name="Lawrence Berkeley National Laboratory"/>
            <person name="Mondo S.J."/>
            <person name="Hensen N."/>
            <person name="Bonometti L."/>
            <person name="Westerberg I."/>
            <person name="Brannstrom I.O."/>
            <person name="Guillou S."/>
            <person name="Cros-Aarteil S."/>
            <person name="Calhoun S."/>
            <person name="Haridas S."/>
            <person name="Kuo A."/>
            <person name="Pangilinan J."/>
            <person name="Riley R."/>
            <person name="Labutti K."/>
            <person name="Andreopoulos B."/>
            <person name="Lipzen A."/>
            <person name="Chen C."/>
            <person name="Yanf M."/>
            <person name="Daum C."/>
            <person name="Ng V."/>
            <person name="Clum A."/>
            <person name="Steindorff A."/>
            <person name="Ohm R."/>
            <person name="Martin F."/>
            <person name="Silar P."/>
            <person name="Natvig D."/>
            <person name="Lalanne C."/>
            <person name="Gautier V."/>
            <person name="Ament-Velasquez S.L."/>
            <person name="Kruys A."/>
            <person name="Hutchinson M.I."/>
            <person name="Powell A.J."/>
            <person name="Barry K."/>
            <person name="Miller A.N."/>
            <person name="Grigoriev I.V."/>
            <person name="Debuchy R."/>
            <person name="Gladieux P."/>
            <person name="Thoren M.H."/>
            <person name="Johannesson H."/>
        </authorList>
    </citation>
    <scope>NUCLEOTIDE SEQUENCE</scope>
    <source>
        <strain evidence="1">CBS 333.67</strain>
    </source>
</reference>
<evidence type="ECO:0000313" key="2">
    <source>
        <dbReference type="Proteomes" id="UP001273166"/>
    </source>
</evidence>
<sequence length="215" mass="23223">MSASSWTVTMHRLVCPADLRGHLPRGQGKPVSHFDAFVWAGGKSSAVRGESLTSRVAAGIHIVSVAAHGYSLVFSDGGFLVVYWDLSVSSVWFDIGFLPSSMLDLYRYCDVLSSFFLERRRKSFTYLIQPVVVDLPCCFLGALSEMPMRAVSQALAGPCVPGLPQPLPGPPMTIGQLASFPNNIFQDVASLVMAPSGRPTRPGFGTFPGPRSSWI</sequence>
<protein>
    <submittedName>
        <fullName evidence="1">Uncharacterized protein</fullName>
    </submittedName>
</protein>
<dbReference type="GeneID" id="87887002"/>
<dbReference type="EMBL" id="JAUDZG010000001">
    <property type="protein sequence ID" value="KAK3309337.1"/>
    <property type="molecule type" value="Genomic_DNA"/>
</dbReference>
<dbReference type="Proteomes" id="UP001273166">
    <property type="component" value="Unassembled WGS sequence"/>
</dbReference>
<name>A0AAJ0H035_9PEZI</name>
<comment type="caution">
    <text evidence="1">The sequence shown here is derived from an EMBL/GenBank/DDBJ whole genome shotgun (WGS) entry which is preliminary data.</text>
</comment>
<reference evidence="1" key="1">
    <citation type="journal article" date="2023" name="Mol. Phylogenet. Evol.">
        <title>Genome-scale phylogeny and comparative genomics of the fungal order Sordariales.</title>
        <authorList>
            <person name="Hensen N."/>
            <person name="Bonometti L."/>
            <person name="Westerberg I."/>
            <person name="Brannstrom I.O."/>
            <person name="Guillou S."/>
            <person name="Cros-Aarteil S."/>
            <person name="Calhoun S."/>
            <person name="Haridas S."/>
            <person name="Kuo A."/>
            <person name="Mondo S."/>
            <person name="Pangilinan J."/>
            <person name="Riley R."/>
            <person name="LaButti K."/>
            <person name="Andreopoulos B."/>
            <person name="Lipzen A."/>
            <person name="Chen C."/>
            <person name="Yan M."/>
            <person name="Daum C."/>
            <person name="Ng V."/>
            <person name="Clum A."/>
            <person name="Steindorff A."/>
            <person name="Ohm R.A."/>
            <person name="Martin F."/>
            <person name="Silar P."/>
            <person name="Natvig D.O."/>
            <person name="Lalanne C."/>
            <person name="Gautier V."/>
            <person name="Ament-Velasquez S.L."/>
            <person name="Kruys A."/>
            <person name="Hutchinson M.I."/>
            <person name="Powell A.J."/>
            <person name="Barry K."/>
            <person name="Miller A.N."/>
            <person name="Grigoriev I.V."/>
            <person name="Debuchy R."/>
            <person name="Gladieux P."/>
            <person name="Hiltunen Thoren M."/>
            <person name="Johannesson H."/>
        </authorList>
    </citation>
    <scope>NUCLEOTIDE SEQUENCE</scope>
    <source>
        <strain evidence="1">CBS 333.67</strain>
    </source>
</reference>
<keyword evidence="2" id="KW-1185">Reference proteome</keyword>
<evidence type="ECO:0000313" key="1">
    <source>
        <dbReference type="EMBL" id="KAK3309337.1"/>
    </source>
</evidence>